<dbReference type="KEGG" id="ahat:ADCFC_24360"/>
<reference evidence="2" key="1">
    <citation type="journal article" date="2020" name="Microbiol. Resour. Announc.">
        <title>Complete Genome Sequence of Adlercreutzia sp. Strain 8CFCBH1, a Potent Producer of Equol, Isolated from Healthy Japanese Feces.</title>
        <authorList>
            <person name="Ogata Y."/>
            <person name="Sakamoto M."/>
            <person name="Ohkuma M."/>
            <person name="Hattori M."/>
            <person name="Suda W."/>
        </authorList>
    </citation>
    <scope>NUCLEOTIDE SEQUENCE [LARGE SCALE GENOMIC DNA]</scope>
    <source>
        <strain evidence="2">8CFCBH1</strain>
    </source>
</reference>
<gene>
    <name evidence="1" type="ORF">ADCFC_23140</name>
</gene>
<protein>
    <submittedName>
        <fullName evidence="1">Uncharacterized protein</fullName>
    </submittedName>
</protein>
<dbReference type="EMBL" id="AP022829">
    <property type="protein sequence ID" value="BCA89817.1"/>
    <property type="molecule type" value="Genomic_DNA"/>
</dbReference>
<evidence type="ECO:0000313" key="2">
    <source>
        <dbReference type="Proteomes" id="UP000501727"/>
    </source>
</evidence>
<accession>A0A6F8SPX3</accession>
<dbReference type="AlphaFoldDB" id="A0A6F8SPX3"/>
<evidence type="ECO:0000313" key="1">
    <source>
        <dbReference type="EMBL" id="BCA89817.1"/>
    </source>
</evidence>
<proteinExistence type="predicted"/>
<organism evidence="1 2">
    <name type="scientific">Adlercreutzia hattorii</name>
    <dbReference type="NCBI Taxonomy" id="2707299"/>
    <lineage>
        <taxon>Bacteria</taxon>
        <taxon>Bacillati</taxon>
        <taxon>Actinomycetota</taxon>
        <taxon>Coriobacteriia</taxon>
        <taxon>Eggerthellales</taxon>
        <taxon>Eggerthellaceae</taxon>
        <taxon>Adlercreutzia</taxon>
    </lineage>
</organism>
<name>A0A6F8SPX3_9ACTN</name>
<reference evidence="2" key="2">
    <citation type="submission" date="2020-03" db="EMBL/GenBank/DDBJ databases">
        <title>Complete Genome Sequence of Adlercreutzia sp. strain 8CFCBH1 Producing Equol, Isolated from Healthy Japanese Feces.</title>
        <authorList>
            <person name="Ogata Y."/>
            <person name="Sakamoto M."/>
            <person name="Ohkuma M."/>
            <person name="Hattori M."/>
            <person name="Suda W."/>
        </authorList>
    </citation>
    <scope>NUCLEOTIDE SEQUENCE [LARGE SCALE GENOMIC DNA]</scope>
    <source>
        <strain evidence="2">8CFCBH1</strain>
    </source>
</reference>
<dbReference type="Proteomes" id="UP000501727">
    <property type="component" value="Chromosome"/>
</dbReference>
<keyword evidence="2" id="KW-1185">Reference proteome</keyword>
<sequence length="82" mass="9091">MISPLFDVTTSTDSSTTAVPFTLNGAWLGADNYGNLVAYLHTADRLNRIYCYLFRPFCDSTVAEEFTLDELLAYARQAVGQS</sequence>